<dbReference type="AlphaFoldDB" id="A0A8A4TI85"/>
<protein>
    <submittedName>
        <fullName evidence="1">Uncharacterized protein</fullName>
    </submittedName>
</protein>
<sequence length="428" mass="44686">MALEGPWSASTPISTGVPGALAVEYDGQTLTARFAPVPGATGYRLVLVEDGSEQGEPWYTSEPFARRAVPSATEATLAVQAVVAGGLGPARSAAVFTTGWYPAVATGDNGSMPWLNPAVAADMKARAITPPAVAVAGKGPQPYIFALRPLYPNLQSASDVAVAPFDPDTGGLGTPQARDYQGVDMEDWAHAWLAGLDLLCTGAYVTAAYPVNPSALGRLLTAKQGLAEAVADGLSVILADQDASGAAVGSVPWKAAREVLRQRLLGDLVRAYDGTAMVQYQVGVDAPNDVANARLSGPGSLADDRDDGDIARLGNAKCSLATAEAGTLTFPLTLSRPDQDPAATLNPTYAVNEIEYHIEQVTDGYTNADWLHFVRNFAADPPAGYRVDLGTPIIPVPLRSYPAQPALAFQEALTHPAPKTLADALLWD</sequence>
<evidence type="ECO:0000313" key="2">
    <source>
        <dbReference type="Proteomes" id="UP000663929"/>
    </source>
</evidence>
<dbReference type="RefSeq" id="WP_237378968.1">
    <property type="nucleotide sequence ID" value="NZ_CP071793.1"/>
</dbReference>
<keyword evidence="2" id="KW-1185">Reference proteome</keyword>
<dbReference type="Proteomes" id="UP000663929">
    <property type="component" value="Chromosome"/>
</dbReference>
<evidence type="ECO:0000313" key="1">
    <source>
        <dbReference type="EMBL" id="QTD49333.1"/>
    </source>
</evidence>
<gene>
    <name evidence="1" type="ORF">J3U87_27425</name>
</gene>
<dbReference type="EMBL" id="CP071793">
    <property type="protein sequence ID" value="QTD49333.1"/>
    <property type="molecule type" value="Genomic_DNA"/>
</dbReference>
<name>A0A8A4TI85_SULCO</name>
<accession>A0A8A4TI85</accession>
<organism evidence="1 2">
    <name type="scientific">Sulfidibacter corallicola</name>
    <dbReference type="NCBI Taxonomy" id="2818388"/>
    <lineage>
        <taxon>Bacteria</taxon>
        <taxon>Pseudomonadati</taxon>
        <taxon>Acidobacteriota</taxon>
        <taxon>Holophagae</taxon>
        <taxon>Acanthopleuribacterales</taxon>
        <taxon>Acanthopleuribacteraceae</taxon>
        <taxon>Sulfidibacter</taxon>
    </lineage>
</organism>
<dbReference type="KEGG" id="scor:J3U87_27425"/>
<reference evidence="1" key="1">
    <citation type="submission" date="2021-03" db="EMBL/GenBank/DDBJ databases">
        <title>Acanthopleuribacteraceae sp. M133.</title>
        <authorList>
            <person name="Wang G."/>
        </authorList>
    </citation>
    <scope>NUCLEOTIDE SEQUENCE</scope>
    <source>
        <strain evidence="1">M133</strain>
    </source>
</reference>
<proteinExistence type="predicted"/>